<evidence type="ECO:0000256" key="1">
    <source>
        <dbReference type="ARBA" id="ARBA00022490"/>
    </source>
</evidence>
<feature type="binding site" evidence="8">
    <location>
        <position position="55"/>
    </location>
    <ligand>
        <name>Mg(2+)</name>
        <dbReference type="ChEBI" id="CHEBI:18420"/>
    </ligand>
</feature>
<dbReference type="EC" id="6.3.3.3" evidence="8"/>
<keyword evidence="5 8" id="KW-0093">Biotin biosynthesis</keyword>
<dbReference type="Proteomes" id="UP000004221">
    <property type="component" value="Unassembled WGS sequence"/>
</dbReference>
<dbReference type="InterPro" id="IPR027417">
    <property type="entry name" value="P-loop_NTPase"/>
</dbReference>
<evidence type="ECO:0000256" key="3">
    <source>
        <dbReference type="ARBA" id="ARBA00022723"/>
    </source>
</evidence>
<dbReference type="GO" id="GO:0009102">
    <property type="term" value="P:biotin biosynthetic process"/>
    <property type="evidence" value="ECO:0007669"/>
    <property type="project" value="UniProtKB-UniRule"/>
</dbReference>
<keyword evidence="4 8" id="KW-0547">Nucleotide-binding</keyword>
<dbReference type="Pfam" id="PF13500">
    <property type="entry name" value="AAA_26"/>
    <property type="match status" value="1"/>
</dbReference>
<feature type="binding site" evidence="8">
    <location>
        <begin position="13"/>
        <end position="18"/>
    </location>
    <ligand>
        <name>ATP</name>
        <dbReference type="ChEBI" id="CHEBI:30616"/>
    </ligand>
</feature>
<comment type="cofactor">
    <cofactor evidence="8">
        <name>Mg(2+)</name>
        <dbReference type="ChEBI" id="CHEBI:18420"/>
    </cofactor>
</comment>
<dbReference type="NCBIfam" id="TIGR00347">
    <property type="entry name" value="bioD"/>
    <property type="match status" value="1"/>
</dbReference>
<comment type="caution">
    <text evidence="9">The sequence shown here is derived from an EMBL/GenBank/DDBJ whole genome shotgun (WGS) entry which is preliminary data.</text>
</comment>
<keyword evidence="7 8" id="KW-0460">Magnesium</keyword>
<dbReference type="GO" id="GO:0004141">
    <property type="term" value="F:dethiobiotin synthase activity"/>
    <property type="evidence" value="ECO:0007669"/>
    <property type="project" value="UniProtKB-UniRule"/>
</dbReference>
<comment type="caution">
    <text evidence="8">Lacks conserved residue(s) required for the propagation of feature annotation.</text>
</comment>
<dbReference type="GO" id="GO:0005829">
    <property type="term" value="C:cytosol"/>
    <property type="evidence" value="ECO:0007669"/>
    <property type="project" value="TreeGrafter"/>
</dbReference>
<dbReference type="SUPFAM" id="SSF52540">
    <property type="entry name" value="P-loop containing nucleoside triphosphate hydrolases"/>
    <property type="match status" value="1"/>
</dbReference>
<dbReference type="PIRSF" id="PIRSF006755">
    <property type="entry name" value="DTB_synth"/>
    <property type="match status" value="1"/>
</dbReference>
<feature type="binding site" evidence="8">
    <location>
        <position position="55"/>
    </location>
    <ligand>
        <name>ATP</name>
        <dbReference type="ChEBI" id="CHEBI:30616"/>
    </ligand>
</feature>
<evidence type="ECO:0000313" key="9">
    <source>
        <dbReference type="EMBL" id="CCF84061.1"/>
    </source>
</evidence>
<comment type="pathway">
    <text evidence="8">Cofactor biosynthesis; biotin biosynthesis; biotin from 7,8-diaminononanoate: step 1/2.</text>
</comment>
<feature type="binding site" evidence="8">
    <location>
        <begin position="116"/>
        <end position="119"/>
    </location>
    <ligand>
        <name>ATP</name>
        <dbReference type="ChEBI" id="CHEBI:30616"/>
    </ligand>
</feature>
<proteinExistence type="inferred from homology"/>
<feature type="binding site" evidence="8">
    <location>
        <position position="17"/>
    </location>
    <ligand>
        <name>Mg(2+)</name>
        <dbReference type="ChEBI" id="CHEBI:18420"/>
    </ligand>
</feature>
<dbReference type="InterPro" id="IPR004472">
    <property type="entry name" value="DTB_synth_BioD"/>
</dbReference>
<dbReference type="GO" id="GO:0005524">
    <property type="term" value="F:ATP binding"/>
    <property type="evidence" value="ECO:0007669"/>
    <property type="project" value="UniProtKB-UniRule"/>
</dbReference>
<keyword evidence="3 8" id="KW-0479">Metal-binding</keyword>
<keyword evidence="6 8" id="KW-0067">ATP-binding</keyword>
<dbReference type="OrthoDB" id="9802097at2"/>
<dbReference type="GO" id="GO:0042803">
    <property type="term" value="F:protein homodimerization activity"/>
    <property type="evidence" value="ECO:0007669"/>
    <property type="project" value="UniProtKB-ARBA"/>
</dbReference>
<evidence type="ECO:0000256" key="7">
    <source>
        <dbReference type="ARBA" id="ARBA00022842"/>
    </source>
</evidence>
<dbReference type="PANTHER" id="PTHR43210:SF5">
    <property type="entry name" value="DETHIOBIOTIN SYNTHETASE"/>
    <property type="match status" value="1"/>
</dbReference>
<name>I4EH99_9BACT</name>
<dbReference type="AlphaFoldDB" id="I4EH99"/>
<comment type="subcellular location">
    <subcellularLocation>
        <location evidence="8">Cytoplasm</location>
    </subcellularLocation>
</comment>
<evidence type="ECO:0000256" key="8">
    <source>
        <dbReference type="HAMAP-Rule" id="MF_00336"/>
    </source>
</evidence>
<sequence>MGRGIFVTGTDTGVGKTVVTAALAATLHARGLRVGVMKPVESGCPQGDNGLQPLDALFLRTASGCDAALALVNPYALAHPLAPALAAELEGVHIDIDHIRECYRHLSAAHDIVLVEGAGGLLAPFAGERTMRDLAVQLNLPVLLVAGNCLGVINHTALTVEAIRQRGLPLVGVILNHASPNVDEAVRTNAESIRRWGGAPLLGELPYVPERERKQLSSYGEQLGVDELLHALNAS</sequence>
<dbReference type="EMBL" id="CAGS01000230">
    <property type="protein sequence ID" value="CCF84061.1"/>
    <property type="molecule type" value="Genomic_DNA"/>
</dbReference>
<comment type="similarity">
    <text evidence="8">Belongs to the dethiobiotin synthetase family.</text>
</comment>
<protein>
    <recommendedName>
        <fullName evidence="8">ATP-dependent dethiobiotin synthetase BioD</fullName>
        <ecNumber evidence="8">6.3.3.3</ecNumber>
    </recommendedName>
    <alternativeName>
        <fullName evidence="8">DTB synthetase</fullName>
        <shortName evidence="8">DTBS</shortName>
    </alternativeName>
    <alternativeName>
        <fullName evidence="8">Dethiobiotin synthase</fullName>
    </alternativeName>
</protein>
<feature type="binding site" evidence="8">
    <location>
        <position position="42"/>
    </location>
    <ligand>
        <name>substrate</name>
    </ligand>
</feature>
<dbReference type="HAMAP" id="MF_00336">
    <property type="entry name" value="BioD"/>
    <property type="match status" value="1"/>
</dbReference>
<comment type="subunit">
    <text evidence="8">Homodimer.</text>
</comment>
<evidence type="ECO:0000256" key="5">
    <source>
        <dbReference type="ARBA" id="ARBA00022756"/>
    </source>
</evidence>
<feature type="binding site" evidence="8">
    <location>
        <begin position="206"/>
        <end position="208"/>
    </location>
    <ligand>
        <name>ATP</name>
        <dbReference type="ChEBI" id="CHEBI:30616"/>
    </ligand>
</feature>
<reference evidence="9 10" key="1">
    <citation type="journal article" date="2012" name="ISME J.">
        <title>Nitrification expanded: discovery, physiology and genomics of a nitrite-oxidizing bacterium from the phylum Chloroflexi.</title>
        <authorList>
            <person name="Sorokin D.Y."/>
            <person name="Lucker S."/>
            <person name="Vejmelkova D."/>
            <person name="Kostrikina N.A."/>
            <person name="Kleerebezem R."/>
            <person name="Rijpstra W.I."/>
            <person name="Damste J.S."/>
            <person name="Le Paslier D."/>
            <person name="Muyzer G."/>
            <person name="Wagner M."/>
            <person name="van Loosdrecht M.C."/>
            <person name="Daims H."/>
        </authorList>
    </citation>
    <scope>NUCLEOTIDE SEQUENCE [LARGE SCALE GENOMIC DNA]</scope>
    <source>
        <strain evidence="10">none</strain>
    </source>
</reference>
<dbReference type="UniPathway" id="UPA00078">
    <property type="reaction ID" value="UER00161"/>
</dbReference>
<comment type="function">
    <text evidence="8">Catalyzes a mechanistically unusual reaction, the ATP-dependent insertion of CO2 between the N7 and N8 nitrogen atoms of 7,8-diaminopelargonic acid (DAPA, also called 7,8-diammoniononanoate) to form a ureido ring.</text>
</comment>
<dbReference type="FunFam" id="3.40.50.300:FF:000292">
    <property type="entry name" value="ATP-dependent dethiobiotin synthetase BioD"/>
    <property type="match status" value="1"/>
</dbReference>
<keyword evidence="2 8" id="KW-0436">Ligase</keyword>
<dbReference type="RefSeq" id="WP_008477925.1">
    <property type="nucleotide sequence ID" value="NZ_CAGS01000230.1"/>
</dbReference>
<feature type="binding site" evidence="8">
    <location>
        <position position="116"/>
    </location>
    <ligand>
        <name>Mg(2+)</name>
        <dbReference type="ChEBI" id="CHEBI:18420"/>
    </ligand>
</feature>
<dbReference type="PANTHER" id="PTHR43210">
    <property type="entry name" value="DETHIOBIOTIN SYNTHETASE"/>
    <property type="match status" value="1"/>
</dbReference>
<accession>I4EH99</accession>
<dbReference type="CDD" id="cd03109">
    <property type="entry name" value="DTBS"/>
    <property type="match status" value="1"/>
</dbReference>
<evidence type="ECO:0000256" key="6">
    <source>
        <dbReference type="ARBA" id="ARBA00022840"/>
    </source>
</evidence>
<keyword evidence="1 8" id="KW-0963">Cytoplasm</keyword>
<feature type="binding site" evidence="8">
    <location>
        <begin position="176"/>
        <end position="177"/>
    </location>
    <ligand>
        <name>ATP</name>
        <dbReference type="ChEBI" id="CHEBI:30616"/>
    </ligand>
</feature>
<organism evidence="9 10">
    <name type="scientific">Nitrolancea hollandica Lb</name>
    <dbReference type="NCBI Taxonomy" id="1129897"/>
    <lineage>
        <taxon>Bacteria</taxon>
        <taxon>Pseudomonadati</taxon>
        <taxon>Thermomicrobiota</taxon>
        <taxon>Thermomicrobia</taxon>
        <taxon>Sphaerobacterales</taxon>
        <taxon>Sphaerobacterineae</taxon>
        <taxon>Sphaerobacteraceae</taxon>
        <taxon>Nitrolancea</taxon>
    </lineage>
</organism>
<dbReference type="GO" id="GO:0000287">
    <property type="term" value="F:magnesium ion binding"/>
    <property type="evidence" value="ECO:0007669"/>
    <property type="project" value="UniProtKB-UniRule"/>
</dbReference>
<evidence type="ECO:0000256" key="2">
    <source>
        <dbReference type="ARBA" id="ARBA00022598"/>
    </source>
</evidence>
<comment type="catalytic activity">
    <reaction evidence="8">
        <text>(7R,8S)-7,8-diammoniononanoate + CO2 + ATP = (4R,5S)-dethiobiotin + ADP + phosphate + 3 H(+)</text>
        <dbReference type="Rhea" id="RHEA:15805"/>
        <dbReference type="ChEBI" id="CHEBI:15378"/>
        <dbReference type="ChEBI" id="CHEBI:16526"/>
        <dbReference type="ChEBI" id="CHEBI:30616"/>
        <dbReference type="ChEBI" id="CHEBI:43474"/>
        <dbReference type="ChEBI" id="CHEBI:149469"/>
        <dbReference type="ChEBI" id="CHEBI:149473"/>
        <dbReference type="ChEBI" id="CHEBI:456216"/>
        <dbReference type="EC" id="6.3.3.3"/>
    </reaction>
</comment>
<feature type="active site" evidence="8">
    <location>
        <position position="38"/>
    </location>
</feature>
<evidence type="ECO:0000313" key="10">
    <source>
        <dbReference type="Proteomes" id="UP000004221"/>
    </source>
</evidence>
<gene>
    <name evidence="8 9" type="primary">bioD</name>
    <name evidence="9" type="ORF">NITHO_3050006</name>
</gene>
<keyword evidence="10" id="KW-1185">Reference proteome</keyword>
<dbReference type="Gene3D" id="3.40.50.300">
    <property type="entry name" value="P-loop containing nucleotide triphosphate hydrolases"/>
    <property type="match status" value="1"/>
</dbReference>
<evidence type="ECO:0000256" key="4">
    <source>
        <dbReference type="ARBA" id="ARBA00022741"/>
    </source>
</evidence>